<dbReference type="PANTHER" id="PTHR33820">
    <property type="entry name" value="COILED-COIL DOMAIN-CONTAINING PROTEIN 17"/>
    <property type="match status" value="1"/>
</dbReference>
<reference evidence="3" key="1">
    <citation type="submission" date="2025-08" db="UniProtKB">
        <authorList>
            <consortium name="Ensembl"/>
        </authorList>
    </citation>
    <scope>IDENTIFICATION</scope>
</reference>
<dbReference type="PANTHER" id="PTHR33820:SF4">
    <property type="entry name" value="COILED-COIL DOMAIN-CONTAINING PROTEIN 17"/>
    <property type="match status" value="1"/>
</dbReference>
<protein>
    <recommendedName>
        <fullName evidence="5">Coiled-coil domain containing 17</fullName>
    </recommendedName>
</protein>
<dbReference type="Proteomes" id="UP000694420">
    <property type="component" value="Unplaced"/>
</dbReference>
<name>A0A8C6ZVC7_NOTPE</name>
<evidence type="ECO:0008006" key="5">
    <source>
        <dbReference type="Google" id="ProtNLM"/>
    </source>
</evidence>
<dbReference type="InterPro" id="IPR038800">
    <property type="entry name" value="CCDC17"/>
</dbReference>
<proteinExistence type="predicted"/>
<dbReference type="AlphaFoldDB" id="A0A8C6ZVC7"/>
<feature type="compositionally biased region" description="Gly residues" evidence="2">
    <location>
        <begin position="328"/>
        <end position="338"/>
    </location>
</feature>
<accession>A0A8C6ZVC7</accession>
<keyword evidence="1" id="KW-0175">Coiled coil</keyword>
<evidence type="ECO:0000313" key="4">
    <source>
        <dbReference type="Proteomes" id="UP000694420"/>
    </source>
</evidence>
<evidence type="ECO:0000256" key="1">
    <source>
        <dbReference type="SAM" id="Coils"/>
    </source>
</evidence>
<feature type="region of interest" description="Disordered" evidence="2">
    <location>
        <begin position="315"/>
        <end position="366"/>
    </location>
</feature>
<dbReference type="Ensembl" id="ENSNPET00000020182.1">
    <property type="protein sequence ID" value="ENSNPEP00000019680.1"/>
    <property type="gene ID" value="ENSNPEG00000014653.1"/>
</dbReference>
<evidence type="ECO:0000313" key="3">
    <source>
        <dbReference type="Ensembl" id="ENSNPEP00000019680.1"/>
    </source>
</evidence>
<evidence type="ECO:0000256" key="2">
    <source>
        <dbReference type="SAM" id="MobiDB-lite"/>
    </source>
</evidence>
<feature type="region of interest" description="Disordered" evidence="2">
    <location>
        <begin position="1"/>
        <end position="29"/>
    </location>
</feature>
<sequence length="478" mass="50288">MQTGLARAPPPPRLATARPHTRPGRMAPAGALPCPGCRMRFSSRPLLHKHVERFCIGALTVPAEAPGPEAASGVWNRRWGQGSRGAGAAGTEVLHQAQRCPSHPSVLYPACSGHARKTGAASALIPMAAGPCRALLAPQGAAEQGGRSAGAGGTWQRCPQDAGWPRGWGALWAGHAAASRGAAGRRDPVRWAQGGAGAACPPARCDMALGRALRQAYVQGGGRQPAVLAQLLELQVEATALERPQPLPGSTGALDVELLAVELENRRLEAELLRLKARRERRADAGKVRSPWATIEGCHGADVPQPGCAWSPVSGWPPRSHRLPAAGGRAGPAAGRGGDAATPRGAPPAPTPAAPARSGRQGKSCPHHVLQHEAPVQQPWLRLLPFLGALGGFLHCIPSLGRVEAGPSFHAPFPPFPSHSIHWPQAGPQLPAAHWLLLSSHFCRIPSLRILLQHRSCWTSLDQPTGEPLHSKREEGLY</sequence>
<feature type="coiled-coil region" evidence="1">
    <location>
        <begin position="258"/>
        <end position="285"/>
    </location>
</feature>
<organism evidence="3 4">
    <name type="scientific">Nothoprocta perdicaria</name>
    <name type="common">Chilean tinamou</name>
    <name type="synonym">Crypturus perdicarius</name>
    <dbReference type="NCBI Taxonomy" id="30464"/>
    <lineage>
        <taxon>Eukaryota</taxon>
        <taxon>Metazoa</taxon>
        <taxon>Chordata</taxon>
        <taxon>Craniata</taxon>
        <taxon>Vertebrata</taxon>
        <taxon>Euteleostomi</taxon>
        <taxon>Archelosauria</taxon>
        <taxon>Archosauria</taxon>
        <taxon>Dinosauria</taxon>
        <taxon>Saurischia</taxon>
        <taxon>Theropoda</taxon>
        <taxon>Coelurosauria</taxon>
        <taxon>Aves</taxon>
        <taxon>Palaeognathae</taxon>
        <taxon>Tinamiformes</taxon>
        <taxon>Tinamidae</taxon>
        <taxon>Nothoprocta</taxon>
    </lineage>
</organism>
<keyword evidence="4" id="KW-1185">Reference proteome</keyword>
<reference evidence="3" key="2">
    <citation type="submission" date="2025-09" db="UniProtKB">
        <authorList>
            <consortium name="Ensembl"/>
        </authorList>
    </citation>
    <scope>IDENTIFICATION</scope>
</reference>